<dbReference type="Gene3D" id="3.40.50.10540">
    <property type="entry name" value="Crotonobetainyl-coa:carnitine coa-transferase, domain 1"/>
    <property type="match status" value="1"/>
</dbReference>
<dbReference type="PANTHER" id="PTHR48228">
    <property type="entry name" value="SUCCINYL-COA--D-CITRAMALATE COA-TRANSFERASE"/>
    <property type="match status" value="1"/>
</dbReference>
<name>A0A4U6S3L8_BRAEL</name>
<dbReference type="GO" id="GO:0016740">
    <property type="term" value="F:transferase activity"/>
    <property type="evidence" value="ECO:0007669"/>
    <property type="project" value="UniProtKB-KW"/>
</dbReference>
<sequence length="378" mass="40672">MATAGPLAGIRIIEMAGLGPAPLAGQLLADLGADVISVDRAAGKADPTDINRRNKRSIALDLKQAEATEACKRLIARADVVIEGFRPGVMERLGLGPAEMCAANPRLVYARMTGWGQAGPWASVAGHDINYISLSGSLNSIGQRGAPPVPPLNFVGDYGGGTMFLIFGILAALVERQRSDRGQVVDAAMVDGVAAMMSVFYMFHARRDWSEQREANLIDGGAPFYRCYETADGKAMAVGPIEPQFYAEFCARLGLAEEPLKAQNDRSQWTEQTHRFARVFKEKTRDEWARIFDGSDACVSPVLTIAESEHHPHLRDRGTVFRGESNVLQAAPAPRFARTPAPPVRPPLATGASGGEILAELGYASDDIDGMRSRGALR</sequence>
<dbReference type="Proteomes" id="UP000305095">
    <property type="component" value="Unassembled WGS sequence"/>
</dbReference>
<protein>
    <submittedName>
        <fullName evidence="1">CoA transferase</fullName>
    </submittedName>
</protein>
<evidence type="ECO:0000313" key="2">
    <source>
        <dbReference type="Proteomes" id="UP000305095"/>
    </source>
</evidence>
<reference evidence="1 2" key="1">
    <citation type="submission" date="2019-05" db="EMBL/GenBank/DDBJ databases">
        <title>Draft Genome of Bradyrhizobium elkanii strain SEMIA 938, Used in Commercial Inoculants for Lupinus spp. in Brazil.</title>
        <authorList>
            <person name="Hungria M."/>
            <person name="Delamuta J.R.M."/>
            <person name="Ribeiro R.A."/>
            <person name="Nogueira M.A."/>
        </authorList>
    </citation>
    <scope>NUCLEOTIDE SEQUENCE [LARGE SCALE GENOMIC DNA]</scope>
    <source>
        <strain evidence="1 2">Semia 938</strain>
    </source>
</reference>
<accession>A0A4U6S3L8</accession>
<dbReference type="Gene3D" id="3.30.1540.10">
    <property type="entry name" value="formyl-coa transferase, domain 3"/>
    <property type="match status" value="1"/>
</dbReference>
<keyword evidence="1" id="KW-0808">Transferase</keyword>
<dbReference type="AlphaFoldDB" id="A0A4U6S3L8"/>
<dbReference type="EMBL" id="SZZP01000004">
    <property type="protein sequence ID" value="TKV82219.1"/>
    <property type="molecule type" value="Genomic_DNA"/>
</dbReference>
<dbReference type="InterPro" id="IPR023606">
    <property type="entry name" value="CoA-Trfase_III_dom_1_sf"/>
</dbReference>
<dbReference type="InterPro" id="IPR050509">
    <property type="entry name" value="CoA-transferase_III"/>
</dbReference>
<dbReference type="SUPFAM" id="SSF89796">
    <property type="entry name" value="CoA-transferase family III (CaiB/BaiF)"/>
    <property type="match status" value="1"/>
</dbReference>
<dbReference type="InterPro" id="IPR003673">
    <property type="entry name" value="CoA-Trfase_fam_III"/>
</dbReference>
<gene>
    <name evidence="1" type="ORF">FDV58_06885</name>
</gene>
<dbReference type="InterPro" id="IPR044855">
    <property type="entry name" value="CoA-Trfase_III_dom3_sf"/>
</dbReference>
<dbReference type="RefSeq" id="WP_137477460.1">
    <property type="nucleotide sequence ID" value="NZ_SZZP01000004.1"/>
</dbReference>
<dbReference type="PANTHER" id="PTHR48228:SF5">
    <property type="entry name" value="ALPHA-METHYLACYL-COA RACEMASE"/>
    <property type="match status" value="1"/>
</dbReference>
<organism evidence="1 2">
    <name type="scientific">Bradyrhizobium elkanii</name>
    <dbReference type="NCBI Taxonomy" id="29448"/>
    <lineage>
        <taxon>Bacteria</taxon>
        <taxon>Pseudomonadati</taxon>
        <taxon>Pseudomonadota</taxon>
        <taxon>Alphaproteobacteria</taxon>
        <taxon>Hyphomicrobiales</taxon>
        <taxon>Nitrobacteraceae</taxon>
        <taxon>Bradyrhizobium</taxon>
    </lineage>
</organism>
<proteinExistence type="predicted"/>
<dbReference type="Pfam" id="PF02515">
    <property type="entry name" value="CoA_transf_3"/>
    <property type="match status" value="1"/>
</dbReference>
<evidence type="ECO:0000313" key="1">
    <source>
        <dbReference type="EMBL" id="TKV82219.1"/>
    </source>
</evidence>
<comment type="caution">
    <text evidence="1">The sequence shown here is derived from an EMBL/GenBank/DDBJ whole genome shotgun (WGS) entry which is preliminary data.</text>
</comment>